<feature type="signal peptide" evidence="7">
    <location>
        <begin position="1"/>
        <end position="18"/>
    </location>
</feature>
<reference evidence="9 10" key="1">
    <citation type="submission" date="2020-02" db="EMBL/GenBank/DDBJ databases">
        <title>Albibacoteraceae fam. nov., the first described family within the subdivision 4 Verrucomicrobia.</title>
        <authorList>
            <person name="Xi F."/>
        </authorList>
    </citation>
    <scope>NUCLEOTIDE SEQUENCE [LARGE SCALE GENOMIC DNA]</scope>
    <source>
        <strain evidence="9 10">CK1056</strain>
    </source>
</reference>
<dbReference type="CDD" id="cd16144">
    <property type="entry name" value="ARS_like"/>
    <property type="match status" value="1"/>
</dbReference>
<dbReference type="InterPro" id="IPR000917">
    <property type="entry name" value="Sulfatase_N"/>
</dbReference>
<feature type="domain" description="Sulfatase N-terminal" evidence="8">
    <location>
        <begin position="24"/>
        <end position="379"/>
    </location>
</feature>
<accession>A0A6B2M1R0</accession>
<dbReference type="EMBL" id="JAAGNX010000002">
    <property type="protein sequence ID" value="NDV62074.1"/>
    <property type="molecule type" value="Genomic_DNA"/>
</dbReference>
<dbReference type="PANTHER" id="PTHR42693:SF42">
    <property type="entry name" value="ARYLSULFATASE G"/>
    <property type="match status" value="1"/>
</dbReference>
<comment type="cofactor">
    <cofactor evidence="1">
        <name>Ca(2+)</name>
        <dbReference type="ChEBI" id="CHEBI:29108"/>
    </cofactor>
</comment>
<evidence type="ECO:0000256" key="1">
    <source>
        <dbReference type="ARBA" id="ARBA00001913"/>
    </source>
</evidence>
<evidence type="ECO:0000259" key="8">
    <source>
        <dbReference type="Pfam" id="PF00884"/>
    </source>
</evidence>
<dbReference type="RefSeq" id="WP_163963652.1">
    <property type="nucleotide sequence ID" value="NZ_JAAGNX010000002.1"/>
</dbReference>
<dbReference type="InterPro" id="IPR017850">
    <property type="entry name" value="Alkaline_phosphatase_core_sf"/>
</dbReference>
<evidence type="ECO:0000256" key="5">
    <source>
        <dbReference type="ARBA" id="ARBA00022801"/>
    </source>
</evidence>
<evidence type="ECO:0000256" key="6">
    <source>
        <dbReference type="ARBA" id="ARBA00022837"/>
    </source>
</evidence>
<dbReference type="Gene3D" id="3.30.1120.10">
    <property type="match status" value="1"/>
</dbReference>
<dbReference type="PANTHER" id="PTHR42693">
    <property type="entry name" value="ARYLSULFATASE FAMILY MEMBER"/>
    <property type="match status" value="1"/>
</dbReference>
<name>A0A6B2M1R0_9BACT</name>
<dbReference type="PROSITE" id="PS00149">
    <property type="entry name" value="SULFATASE_2"/>
    <property type="match status" value="1"/>
</dbReference>
<dbReference type="GO" id="GO:0004065">
    <property type="term" value="F:arylsulfatase activity"/>
    <property type="evidence" value="ECO:0007669"/>
    <property type="project" value="TreeGrafter"/>
</dbReference>
<evidence type="ECO:0000313" key="10">
    <source>
        <dbReference type="Proteomes" id="UP000478417"/>
    </source>
</evidence>
<dbReference type="InterPro" id="IPR024607">
    <property type="entry name" value="Sulfatase_CS"/>
</dbReference>
<dbReference type="Pfam" id="PF00884">
    <property type="entry name" value="Sulfatase"/>
    <property type="match status" value="1"/>
</dbReference>
<evidence type="ECO:0000256" key="2">
    <source>
        <dbReference type="ARBA" id="ARBA00008779"/>
    </source>
</evidence>
<dbReference type="Proteomes" id="UP000478417">
    <property type="component" value="Unassembled WGS sequence"/>
</dbReference>
<proteinExistence type="inferred from homology"/>
<dbReference type="SUPFAM" id="SSF53649">
    <property type="entry name" value="Alkaline phosphatase-like"/>
    <property type="match status" value="1"/>
</dbReference>
<feature type="chain" id="PRO_5025346074" evidence="7">
    <location>
        <begin position="19"/>
        <end position="1164"/>
    </location>
</feature>
<keyword evidence="5" id="KW-0378">Hydrolase</keyword>
<protein>
    <submittedName>
        <fullName evidence="9">Sulfatase</fullName>
    </submittedName>
</protein>
<comment type="similarity">
    <text evidence="2">Belongs to the sulfatase family.</text>
</comment>
<sequence length="1164" mass="126343">MKIPLLLLLLLAALNISAQRPAKPNFVLILADDLGWQDLKCYDTEAPFSVFQTPYIDSLATEGILFRQAYSPAPTCAPSRSGIMSGKFPARVDNTHVVGGECPKPYNLANRMMDPYYNARLELEEITIAEELKPNGYFSGHIGKWHMAVSHNSFPQPLDQGFDWTSNSRGVTVGMSDRLTGFGTTDPSDPYQLDANGFAFDQTTEDALTFLDEAVTREDPFFCYYASWLVHTPIQMRTESLLQKYAGLMGYSYPLDGSEFFAEGQNNPFYAAMVETFDYNVHRILTYLKDTDDPRWPGHKLIENTYVFITSDNGGYEGTASNEWITDNFPLDEGKIHAEEGGTRVPFIVLGADVPASLTSEVMVNGLDLYPTMLALAGMPIPERLDGCDLSSLLLSDPQDPDLVTHPGGAVRDTMFWHFPHGNALQSTIRKDGWKLFKNWDHVNNPALEPYRLYELYDPSGLREDIEEANDLYATQPTMVSQLASELESWLTSVDASVPHYNPKTSQTLLNKDQVPAVIDSGSSNGVAWVTFETDKAAVERVELIYTPNGDNSVNEEWFDLNVPFVPASGYAEITIPDGTTHFVFNLIDENNFLVSSVDVGAVNINTGKDSTIVPRYVREPAAEALVTDAGIAFPTNDVVLSNEVAELAGVPIRDDTSGSPVQAGGQTFTITSSTLLTSLTLKSASTTSFGTGDYKLTLWIGKYSGGTPSPASEDTKVFEWIDLSESSFTNLNYYTIDFTDVLLEPGQYAFQLAWQSNASDHLINFWRANGGGTYTGGARLYASSTTETIYPPFSAGAEQPDNDLVFALHGSVVSPYDTWAASFGLDLIPGDPDLNTVGATSLPVERDATGFYKYSDSAWTITHGILANSSLINSRVGEGAIGRVFDLSALPDGPENQIQLSFDYSTGDSSEKLYVHLWGYVDVSSVSTTKTINTGGSNGNAWESALGAMTAYNLGQADGIFTDTPGKASDAAVLIEGASGSANFSQIFDLSTFTTAPDTVSGYDYIVLGFAREIGTASTPAVTISNIVISAIGGETLFEFMEEVPADAPEANPDRDQLINLMEYAFGGDPTQGGDFSVLPFLVTNAGGVPGALEYVYRRRPDAATRGLAYTVQRSTTLQPGSWDTAGVTETGTDPVDADFESVTTEVQGGDSVFINLNVDLAE</sequence>
<keyword evidence="10" id="KW-1185">Reference proteome</keyword>
<dbReference type="Gene3D" id="3.40.720.10">
    <property type="entry name" value="Alkaline Phosphatase, subunit A"/>
    <property type="match status" value="1"/>
</dbReference>
<gene>
    <name evidence="9" type="ORF">G0Q06_06415</name>
</gene>
<evidence type="ECO:0000256" key="4">
    <source>
        <dbReference type="ARBA" id="ARBA00022729"/>
    </source>
</evidence>
<evidence type="ECO:0000256" key="7">
    <source>
        <dbReference type="SAM" id="SignalP"/>
    </source>
</evidence>
<evidence type="ECO:0000256" key="3">
    <source>
        <dbReference type="ARBA" id="ARBA00022723"/>
    </source>
</evidence>
<evidence type="ECO:0000313" key="9">
    <source>
        <dbReference type="EMBL" id="NDV62074.1"/>
    </source>
</evidence>
<dbReference type="InterPro" id="IPR050738">
    <property type="entry name" value="Sulfatase"/>
</dbReference>
<keyword evidence="4 7" id="KW-0732">Signal</keyword>
<organism evidence="9 10">
    <name type="scientific">Oceanipulchritudo coccoides</name>
    <dbReference type="NCBI Taxonomy" id="2706888"/>
    <lineage>
        <taxon>Bacteria</taxon>
        <taxon>Pseudomonadati</taxon>
        <taxon>Verrucomicrobiota</taxon>
        <taxon>Opitutia</taxon>
        <taxon>Puniceicoccales</taxon>
        <taxon>Oceanipulchritudinaceae</taxon>
        <taxon>Oceanipulchritudo</taxon>
    </lineage>
</organism>
<dbReference type="AlphaFoldDB" id="A0A6B2M1R0"/>
<dbReference type="GO" id="GO:0046872">
    <property type="term" value="F:metal ion binding"/>
    <property type="evidence" value="ECO:0007669"/>
    <property type="project" value="UniProtKB-KW"/>
</dbReference>
<keyword evidence="6" id="KW-0106">Calcium</keyword>
<keyword evidence="3" id="KW-0479">Metal-binding</keyword>
<comment type="caution">
    <text evidence="9">The sequence shown here is derived from an EMBL/GenBank/DDBJ whole genome shotgun (WGS) entry which is preliminary data.</text>
</comment>